<accession>A0A2W6MXP3</accession>
<keyword evidence="2" id="KW-1185">Reference proteome</keyword>
<protein>
    <recommendedName>
        <fullName evidence="3">DUF2603 domain-containing protein</fullName>
    </recommendedName>
</protein>
<dbReference type="RefSeq" id="WP_111228902.1">
    <property type="nucleotide sequence ID" value="NZ_NBIU01000001.1"/>
</dbReference>
<comment type="caution">
    <text evidence="1">The sequence shown here is derived from an EMBL/GenBank/DDBJ whole genome shotgun (WGS) entry which is preliminary data.</text>
</comment>
<organism evidence="1 2">
    <name type="scientific">Helicobacter valdiviensis</name>
    <dbReference type="NCBI Taxonomy" id="1458358"/>
    <lineage>
        <taxon>Bacteria</taxon>
        <taxon>Pseudomonadati</taxon>
        <taxon>Campylobacterota</taxon>
        <taxon>Epsilonproteobacteria</taxon>
        <taxon>Campylobacterales</taxon>
        <taxon>Helicobacteraceae</taxon>
        <taxon>Helicobacter</taxon>
    </lineage>
</organism>
<dbReference type="InterPro" id="IPR019724">
    <property type="entry name" value="UPF0763"/>
</dbReference>
<dbReference type="Pfam" id="PF10788">
    <property type="entry name" value="DUF2603"/>
    <property type="match status" value="1"/>
</dbReference>
<dbReference type="Proteomes" id="UP000249746">
    <property type="component" value="Unassembled WGS sequence"/>
</dbReference>
<dbReference type="OrthoDB" id="5324700at2"/>
<evidence type="ECO:0008006" key="3">
    <source>
        <dbReference type="Google" id="ProtNLM"/>
    </source>
</evidence>
<proteinExistence type="predicted"/>
<evidence type="ECO:0000313" key="2">
    <source>
        <dbReference type="Proteomes" id="UP000249746"/>
    </source>
</evidence>
<reference evidence="1 2" key="1">
    <citation type="submission" date="2017-03" db="EMBL/GenBank/DDBJ databases">
        <title>Genomic and clinical evidence uncovers the enterohepatic species Helicobacter valdiviensis as a potential human intestinal pathogen.</title>
        <authorList>
            <person name="Fresia P."/>
            <person name="Jara R."/>
            <person name="Sierra R."/>
            <person name="Ferres I."/>
            <person name="Greif G."/>
            <person name="Iraola G."/>
            <person name="Collado L."/>
        </authorList>
    </citation>
    <scope>NUCLEOTIDE SEQUENCE [LARGE SCALE GENOMIC DNA]</scope>
    <source>
        <strain evidence="1 2">WBE14</strain>
    </source>
</reference>
<sequence length="144" mass="17138">MATSKSLKNTNKNPYENLTKQLKIAQKNPKDAKAVLKKTLINHLEDKIYCLNHEGEEYYLLPKNLLNSFAEATKELERQKMLFSLEQEIYKNMPIDFDDVWCIALKELQNNFKKNPKELIKRIKKHHPYLFFDYRLKNFANSNS</sequence>
<dbReference type="EMBL" id="NBIU01000001">
    <property type="protein sequence ID" value="PZT49152.1"/>
    <property type="molecule type" value="Genomic_DNA"/>
</dbReference>
<dbReference type="AlphaFoldDB" id="A0A2W6MXP3"/>
<evidence type="ECO:0000313" key="1">
    <source>
        <dbReference type="EMBL" id="PZT49152.1"/>
    </source>
</evidence>
<name>A0A2W6MXP3_9HELI</name>
<gene>
    <name evidence="1" type="ORF">B6S12_00740</name>
</gene>